<evidence type="ECO:0000313" key="8">
    <source>
        <dbReference type="Proteomes" id="UP000032303"/>
    </source>
</evidence>
<dbReference type="Gene3D" id="2.60.40.2550">
    <property type="match status" value="1"/>
</dbReference>
<dbReference type="AlphaFoldDB" id="A0A0C5WCH2"/>
<dbReference type="InterPro" id="IPR041029">
    <property type="entry name" value="GbpA_2"/>
</dbReference>
<evidence type="ECO:0000256" key="1">
    <source>
        <dbReference type="ARBA" id="ARBA00022525"/>
    </source>
</evidence>
<feature type="domain" description="Chitin-binding type-4" evidence="5">
    <location>
        <begin position="26"/>
        <end position="220"/>
    </location>
</feature>
<dbReference type="SUPFAM" id="SSF81296">
    <property type="entry name" value="E set domains"/>
    <property type="match status" value="1"/>
</dbReference>
<dbReference type="Pfam" id="PF18416">
    <property type="entry name" value="GbpA_2"/>
    <property type="match status" value="1"/>
</dbReference>
<feature type="domain" description="N-acetylglucosamine binding protein A" evidence="6">
    <location>
        <begin position="231"/>
        <end position="331"/>
    </location>
</feature>
<dbReference type="Pfam" id="PF03067">
    <property type="entry name" value="LPMO_10"/>
    <property type="match status" value="1"/>
</dbReference>
<dbReference type="Proteomes" id="UP000032303">
    <property type="component" value="Chromosome 2"/>
</dbReference>
<organism evidence="7 8">
    <name type="scientific">Photobacterium gaetbulicola Gung47</name>
    <dbReference type="NCBI Taxonomy" id="658445"/>
    <lineage>
        <taxon>Bacteria</taxon>
        <taxon>Pseudomonadati</taxon>
        <taxon>Pseudomonadota</taxon>
        <taxon>Gammaproteobacteria</taxon>
        <taxon>Vibrionales</taxon>
        <taxon>Vibrionaceae</taxon>
        <taxon>Photobacterium</taxon>
    </lineage>
</organism>
<evidence type="ECO:0000256" key="3">
    <source>
        <dbReference type="ARBA" id="ARBA00022729"/>
    </source>
</evidence>
<gene>
    <name evidence="7" type="ORF">H744_2c2735</name>
</gene>
<dbReference type="CDD" id="cd21177">
    <property type="entry name" value="LPMO_AA10"/>
    <property type="match status" value="1"/>
</dbReference>
<dbReference type="PANTHER" id="PTHR34823">
    <property type="entry name" value="GLCNAC-BINDING PROTEIN A"/>
    <property type="match status" value="1"/>
</dbReference>
<dbReference type="InterPro" id="IPR004302">
    <property type="entry name" value="Cellulose/chitin-bd_N"/>
</dbReference>
<dbReference type="PANTHER" id="PTHR34823:SF1">
    <property type="entry name" value="CHITIN-BINDING TYPE-4 DOMAIN-CONTAINING PROTEIN"/>
    <property type="match status" value="1"/>
</dbReference>
<proteinExistence type="predicted"/>
<dbReference type="KEGG" id="pgb:H744_2c2735"/>
<evidence type="ECO:0000259" key="6">
    <source>
        <dbReference type="Pfam" id="PF18416"/>
    </source>
</evidence>
<dbReference type="OrthoDB" id="3675244at2"/>
<sequence length="502" mass="54609">MKKVINFSLGAMSVMAALSPLHVGAHGWADFPAARQVICESDGGHWGPSDGSQIPNEACRASFLESGTYPLVQKNEFAALVPNYNNMDAVKAAVPDGTICSGGDPRKSGMSVASEHWQRTEMKAGETFTLRYRATAPHNPSFWQFYLTKPGYNAAHSRLGWDDLELIDTAGNVAVTKESSGQYYLVDVTLPSGRSGEATLVTRWQRNDPAGEGFYNCSDIRFDGEVLPPEWTSKGQYVKPGVEAQDGDSVWFRIFNQQGSEIVFEKLPITAANENINTWSYDLALLINEKYPAVAQVGVEEASGDIIYQPADLYANQVFVTNPDYNYALDVRDGDVIEPAPVIVQGLESQYTLGTDGKAYIEATVSSEGHYKINMTLLDSAGQQLASDNDVINNSSVGMSLSTNQTGSFSVVVTATDPASNEQQVVETKSITVKESAGGGDYDYAYPEGIGSYVPGETVVLGRDGNTYQCRPFPEGGWCNIDSPYHYEPGYGSAWQDAWIKQ</sequence>
<dbReference type="Gene3D" id="3.30.70.2150">
    <property type="match status" value="1"/>
</dbReference>
<keyword evidence="3 4" id="KW-0732">Signal</keyword>
<feature type="signal peptide" evidence="4">
    <location>
        <begin position="1"/>
        <end position="16"/>
    </location>
</feature>
<keyword evidence="2" id="KW-0147">Chitin-binding</keyword>
<evidence type="ECO:0000259" key="5">
    <source>
        <dbReference type="Pfam" id="PF03067"/>
    </source>
</evidence>
<feature type="chain" id="PRO_5002195086" evidence="4">
    <location>
        <begin position="17"/>
        <end position="502"/>
    </location>
</feature>
<evidence type="ECO:0000256" key="4">
    <source>
        <dbReference type="SAM" id="SignalP"/>
    </source>
</evidence>
<dbReference type="STRING" id="658445.H744_2c2735"/>
<dbReference type="InterPro" id="IPR014756">
    <property type="entry name" value="Ig_E-set"/>
</dbReference>
<name>A0A0C5WCH2_9GAMM</name>
<evidence type="ECO:0000256" key="2">
    <source>
        <dbReference type="ARBA" id="ARBA00022669"/>
    </source>
</evidence>
<reference evidence="7 8" key="1">
    <citation type="submission" date="2013-05" db="EMBL/GenBank/DDBJ databases">
        <title>Complete genome sequence of the lipase-producing bacterium Photobacterium gaetbulicola Gung47.</title>
        <authorList>
            <person name="Kim Y.-O."/>
        </authorList>
    </citation>
    <scope>NUCLEOTIDE SEQUENCE [LARGE SCALE GENOMIC DNA]</scope>
    <source>
        <strain evidence="7 8">Gung47</strain>
    </source>
</reference>
<keyword evidence="8" id="KW-1185">Reference proteome</keyword>
<accession>A0A0C5WCH2</accession>
<dbReference type="InterPro" id="IPR051024">
    <property type="entry name" value="GlcNAc_Chitin_IntDeg"/>
</dbReference>
<evidence type="ECO:0000313" key="7">
    <source>
        <dbReference type="EMBL" id="AJR09391.1"/>
    </source>
</evidence>
<dbReference type="GO" id="GO:0008061">
    <property type="term" value="F:chitin binding"/>
    <property type="evidence" value="ECO:0007669"/>
    <property type="project" value="UniProtKB-KW"/>
</dbReference>
<dbReference type="HOGENOM" id="CLU_039396_2_0_6"/>
<keyword evidence="1" id="KW-0964">Secreted</keyword>
<dbReference type="Gene3D" id="2.70.50.50">
    <property type="entry name" value="chitin-binding protein cbp21"/>
    <property type="match status" value="1"/>
</dbReference>
<dbReference type="EMBL" id="CP005974">
    <property type="protein sequence ID" value="AJR09391.1"/>
    <property type="molecule type" value="Genomic_DNA"/>
</dbReference>
<dbReference type="PATRIC" id="fig|658445.3.peg.4771"/>
<protein>
    <submittedName>
        <fullName evidence="7">Putative chitin-binding domain-containing protein</fullName>
    </submittedName>
</protein>